<dbReference type="GO" id="GO:0003964">
    <property type="term" value="F:RNA-directed DNA polymerase activity"/>
    <property type="evidence" value="ECO:0007669"/>
    <property type="project" value="UniProtKB-KW"/>
</dbReference>
<name>A0A834TP11_9FABA</name>
<organism evidence="1 2">
    <name type="scientific">Senna tora</name>
    <dbReference type="NCBI Taxonomy" id="362788"/>
    <lineage>
        <taxon>Eukaryota</taxon>
        <taxon>Viridiplantae</taxon>
        <taxon>Streptophyta</taxon>
        <taxon>Embryophyta</taxon>
        <taxon>Tracheophyta</taxon>
        <taxon>Spermatophyta</taxon>
        <taxon>Magnoliopsida</taxon>
        <taxon>eudicotyledons</taxon>
        <taxon>Gunneridae</taxon>
        <taxon>Pentapetalae</taxon>
        <taxon>rosids</taxon>
        <taxon>fabids</taxon>
        <taxon>Fabales</taxon>
        <taxon>Fabaceae</taxon>
        <taxon>Caesalpinioideae</taxon>
        <taxon>Cassia clade</taxon>
        <taxon>Senna</taxon>
    </lineage>
</organism>
<dbReference type="EMBL" id="JAAIUW010000006">
    <property type="protein sequence ID" value="KAF7825077.1"/>
    <property type="molecule type" value="Genomic_DNA"/>
</dbReference>
<gene>
    <name evidence="1" type="ORF">G2W53_016241</name>
</gene>
<evidence type="ECO:0000313" key="1">
    <source>
        <dbReference type="EMBL" id="KAF7825077.1"/>
    </source>
</evidence>
<reference evidence="1" key="1">
    <citation type="submission" date="2020-09" db="EMBL/GenBank/DDBJ databases">
        <title>Genome-Enabled Discovery of Anthraquinone Biosynthesis in Senna tora.</title>
        <authorList>
            <person name="Kang S.-H."/>
            <person name="Pandey R.P."/>
            <person name="Lee C.-M."/>
            <person name="Sim J.-S."/>
            <person name="Jeong J.-T."/>
            <person name="Choi B.-S."/>
            <person name="Jung M."/>
            <person name="Ginzburg D."/>
            <person name="Zhao K."/>
            <person name="Won S.Y."/>
            <person name="Oh T.-J."/>
            <person name="Yu Y."/>
            <person name="Kim N.-H."/>
            <person name="Lee O.R."/>
            <person name="Lee T.-H."/>
            <person name="Bashyal P."/>
            <person name="Kim T.-S."/>
            <person name="Lee W.-H."/>
            <person name="Kawkins C."/>
            <person name="Kim C.-K."/>
            <person name="Kim J.S."/>
            <person name="Ahn B.O."/>
            <person name="Rhee S.Y."/>
            <person name="Sohng J.K."/>
        </authorList>
    </citation>
    <scope>NUCLEOTIDE SEQUENCE</scope>
    <source>
        <tissue evidence="1">Leaf</tissue>
    </source>
</reference>
<accession>A0A834TP11</accession>
<dbReference type="AlphaFoldDB" id="A0A834TP11"/>
<comment type="caution">
    <text evidence="1">The sequence shown here is derived from an EMBL/GenBank/DDBJ whole genome shotgun (WGS) entry which is preliminary data.</text>
</comment>
<keyword evidence="1" id="KW-0808">Transferase</keyword>
<keyword evidence="2" id="KW-1185">Reference proteome</keyword>
<protein>
    <submittedName>
        <fullName evidence="1">Reverse transcriptase</fullName>
    </submittedName>
</protein>
<dbReference type="OrthoDB" id="1436393at2759"/>
<evidence type="ECO:0000313" key="2">
    <source>
        <dbReference type="Proteomes" id="UP000634136"/>
    </source>
</evidence>
<keyword evidence="1" id="KW-0548">Nucleotidyltransferase</keyword>
<proteinExistence type="predicted"/>
<keyword evidence="1" id="KW-0695">RNA-directed DNA polymerase</keyword>
<dbReference type="Proteomes" id="UP000634136">
    <property type="component" value="Unassembled WGS sequence"/>
</dbReference>
<sequence>MAWDLTHDGSFTIKSAYDALISPTHHEERKISPETPIHTVRDCKWAKKVWSKLIHQNMQGKIFNSNILEWIEDNLSENVGVNSSMPWSSIFAFSCWMCWKQRNEQVFSNKTMEVDAILGSIFNQVNCFLKVEKINKAVNFSCFHVAESNMRWEAPKKGTFKLNIDG</sequence>